<dbReference type="HAMAP" id="MF_01588">
    <property type="entry name" value="DNA_ligase_A"/>
    <property type="match status" value="1"/>
</dbReference>
<evidence type="ECO:0000256" key="15">
    <source>
        <dbReference type="HAMAP-Rule" id="MF_01588"/>
    </source>
</evidence>
<dbReference type="FunFam" id="2.40.50.140:FF:000012">
    <property type="entry name" value="DNA ligase"/>
    <property type="match status" value="1"/>
</dbReference>
<feature type="binding site" evidence="15">
    <location>
        <position position="440"/>
    </location>
    <ligand>
        <name>Zn(2+)</name>
        <dbReference type="ChEBI" id="CHEBI:29105"/>
    </ligand>
</feature>
<dbReference type="GO" id="GO:0003677">
    <property type="term" value="F:DNA binding"/>
    <property type="evidence" value="ECO:0007669"/>
    <property type="project" value="InterPro"/>
</dbReference>
<dbReference type="InterPro" id="IPR013840">
    <property type="entry name" value="DNAligase_N"/>
</dbReference>
<evidence type="ECO:0000256" key="6">
    <source>
        <dbReference type="ARBA" id="ARBA00022723"/>
    </source>
</evidence>
<evidence type="ECO:0000256" key="11">
    <source>
        <dbReference type="ARBA" id="ARBA00023204"/>
    </source>
</evidence>
<evidence type="ECO:0000256" key="10">
    <source>
        <dbReference type="ARBA" id="ARBA00023027"/>
    </source>
</evidence>
<feature type="active site" description="N6-AMP-lysine intermediate" evidence="15">
    <location>
        <position position="123"/>
    </location>
</feature>
<dbReference type="Pfam" id="PF03119">
    <property type="entry name" value="DNA_ligase_ZBD"/>
    <property type="match status" value="1"/>
</dbReference>
<evidence type="ECO:0000256" key="7">
    <source>
        <dbReference type="ARBA" id="ARBA00022763"/>
    </source>
</evidence>
<dbReference type="AlphaFoldDB" id="A0A1G9NUW3"/>
<dbReference type="InterPro" id="IPR033136">
    <property type="entry name" value="DNA_ligase_CS"/>
</dbReference>
<dbReference type="InterPro" id="IPR012340">
    <property type="entry name" value="NA-bd_OB-fold"/>
</dbReference>
<dbReference type="NCBIfam" id="TIGR00575">
    <property type="entry name" value="dnlj"/>
    <property type="match status" value="1"/>
</dbReference>
<evidence type="ECO:0000256" key="8">
    <source>
        <dbReference type="ARBA" id="ARBA00022833"/>
    </source>
</evidence>
<evidence type="ECO:0000313" key="19">
    <source>
        <dbReference type="Proteomes" id="UP000214880"/>
    </source>
</evidence>
<dbReference type="GO" id="GO:0005829">
    <property type="term" value="C:cytosol"/>
    <property type="evidence" value="ECO:0007669"/>
    <property type="project" value="TreeGrafter"/>
</dbReference>
<dbReference type="RefSeq" id="WP_245698030.1">
    <property type="nucleotide sequence ID" value="NZ_FNHB01000001.1"/>
</dbReference>
<dbReference type="EC" id="6.5.1.2" evidence="2 15"/>
<keyword evidence="12 15" id="KW-0464">Manganese</keyword>
<keyword evidence="10 15" id="KW-0520">NAD</keyword>
<keyword evidence="4 15" id="KW-0436">Ligase</keyword>
<dbReference type="InterPro" id="IPR001679">
    <property type="entry name" value="DNA_ligase"/>
</dbReference>
<evidence type="ECO:0000256" key="3">
    <source>
        <dbReference type="ARBA" id="ARBA00013308"/>
    </source>
</evidence>
<keyword evidence="6 15" id="KW-0479">Metal-binding</keyword>
<gene>
    <name evidence="15" type="primary">ligA</name>
    <name evidence="18" type="ORF">SAMN04488502_1011131</name>
</gene>
<dbReference type="PANTHER" id="PTHR23389:SF9">
    <property type="entry name" value="DNA LIGASE"/>
    <property type="match status" value="1"/>
</dbReference>
<proteinExistence type="inferred from homology"/>
<dbReference type="InterPro" id="IPR001357">
    <property type="entry name" value="BRCT_dom"/>
</dbReference>
<dbReference type="InterPro" id="IPR041663">
    <property type="entry name" value="DisA/LigA_HHH"/>
</dbReference>
<evidence type="ECO:0000256" key="1">
    <source>
        <dbReference type="ARBA" id="ARBA00004067"/>
    </source>
</evidence>
<dbReference type="STRING" id="146817.SAMN04488502_1011131"/>
<evidence type="ECO:0000256" key="16">
    <source>
        <dbReference type="RuleBase" id="RU000618"/>
    </source>
</evidence>
<comment type="similarity">
    <text evidence="14 15">Belongs to the NAD-dependent DNA ligase family. LigA subfamily.</text>
</comment>
<dbReference type="Gene3D" id="6.20.10.30">
    <property type="match status" value="1"/>
</dbReference>
<dbReference type="FunFam" id="3.30.470.30:FF:000001">
    <property type="entry name" value="DNA ligase"/>
    <property type="match status" value="1"/>
</dbReference>
<dbReference type="InterPro" id="IPR036420">
    <property type="entry name" value="BRCT_dom_sf"/>
</dbReference>
<dbReference type="Gene3D" id="3.40.50.10190">
    <property type="entry name" value="BRCT domain"/>
    <property type="match status" value="1"/>
</dbReference>
<dbReference type="EMBL" id="FNHB01000001">
    <property type="protein sequence ID" value="SDL90131.1"/>
    <property type="molecule type" value="Genomic_DNA"/>
</dbReference>
<dbReference type="GO" id="GO:0006260">
    <property type="term" value="P:DNA replication"/>
    <property type="evidence" value="ECO:0007669"/>
    <property type="project" value="UniProtKB-KW"/>
</dbReference>
<dbReference type="PANTHER" id="PTHR23389">
    <property type="entry name" value="CHROMOSOME TRANSMISSION FIDELITY FACTOR 18"/>
    <property type="match status" value="1"/>
</dbReference>
<dbReference type="InterPro" id="IPR018239">
    <property type="entry name" value="DNA_ligase_AS"/>
</dbReference>
<dbReference type="GO" id="GO:0003911">
    <property type="term" value="F:DNA ligase (NAD+) activity"/>
    <property type="evidence" value="ECO:0007669"/>
    <property type="project" value="UniProtKB-UniRule"/>
</dbReference>
<evidence type="ECO:0000256" key="12">
    <source>
        <dbReference type="ARBA" id="ARBA00023211"/>
    </source>
</evidence>
<dbReference type="GO" id="GO:0006281">
    <property type="term" value="P:DNA repair"/>
    <property type="evidence" value="ECO:0007669"/>
    <property type="project" value="UniProtKB-KW"/>
</dbReference>
<dbReference type="Gene3D" id="3.30.470.30">
    <property type="entry name" value="DNA ligase/mRNA capping enzyme"/>
    <property type="match status" value="1"/>
</dbReference>
<keyword evidence="8 15" id="KW-0862">Zinc</keyword>
<dbReference type="SMART" id="SM00278">
    <property type="entry name" value="HhH1"/>
    <property type="match status" value="3"/>
</dbReference>
<dbReference type="PIRSF" id="PIRSF001604">
    <property type="entry name" value="LigA"/>
    <property type="match status" value="1"/>
</dbReference>
<evidence type="ECO:0000256" key="14">
    <source>
        <dbReference type="ARBA" id="ARBA00060881"/>
    </source>
</evidence>
<feature type="binding site" evidence="15">
    <location>
        <position position="323"/>
    </location>
    <ligand>
        <name>NAD(+)</name>
        <dbReference type="ChEBI" id="CHEBI:57540"/>
    </ligand>
</feature>
<keyword evidence="19" id="KW-1185">Reference proteome</keyword>
<comment type="function">
    <text evidence="1 15">DNA ligase that catalyzes the formation of phosphodiester linkages between 5'-phosphoryl and 3'-hydroxyl groups in double-stranded DNA using NAD as a coenzyme and as the energy source for the reaction. It is essential for DNA replication and repair of damaged DNA.</text>
</comment>
<dbReference type="Gene3D" id="1.10.150.20">
    <property type="entry name" value="5' to 3' exonuclease, C-terminal subdomain"/>
    <property type="match status" value="2"/>
</dbReference>
<dbReference type="CDD" id="cd17748">
    <property type="entry name" value="BRCT_DNA_ligase_like"/>
    <property type="match status" value="1"/>
</dbReference>
<accession>A0A1G9NUW3</accession>
<dbReference type="InterPro" id="IPR013839">
    <property type="entry name" value="DNAligase_adenylation"/>
</dbReference>
<evidence type="ECO:0000256" key="13">
    <source>
        <dbReference type="ARBA" id="ARBA00034005"/>
    </source>
</evidence>
<dbReference type="SUPFAM" id="SSF56091">
    <property type="entry name" value="DNA ligase/mRNA capping enzyme, catalytic domain"/>
    <property type="match status" value="1"/>
</dbReference>
<feature type="binding site" evidence="15">
    <location>
        <position position="435"/>
    </location>
    <ligand>
        <name>Zn(2+)</name>
        <dbReference type="ChEBI" id="CHEBI:29105"/>
    </ligand>
</feature>
<dbReference type="SMART" id="SM00532">
    <property type="entry name" value="LIGANc"/>
    <property type="match status" value="1"/>
</dbReference>
<dbReference type="SUPFAM" id="SSF50249">
    <property type="entry name" value="Nucleic acid-binding proteins"/>
    <property type="match status" value="1"/>
</dbReference>
<name>A0A1G9NUW3_9FIRM</name>
<dbReference type="Pfam" id="PF12826">
    <property type="entry name" value="HHH_2"/>
    <property type="match status" value="1"/>
</dbReference>
<keyword evidence="9 15" id="KW-0460">Magnesium</keyword>
<keyword evidence="5 15" id="KW-0235">DNA replication</keyword>
<evidence type="ECO:0000313" key="18">
    <source>
        <dbReference type="EMBL" id="SDL90131.1"/>
    </source>
</evidence>
<feature type="binding site" evidence="15">
    <location>
        <position position="144"/>
    </location>
    <ligand>
        <name>NAD(+)</name>
        <dbReference type="ChEBI" id="CHEBI:57540"/>
    </ligand>
</feature>
<feature type="binding site" evidence="15">
    <location>
        <position position="121"/>
    </location>
    <ligand>
        <name>NAD(+)</name>
        <dbReference type="ChEBI" id="CHEBI:57540"/>
    </ligand>
</feature>
<dbReference type="SUPFAM" id="SSF52113">
    <property type="entry name" value="BRCT domain"/>
    <property type="match status" value="1"/>
</dbReference>
<dbReference type="Pfam" id="PF14520">
    <property type="entry name" value="HHH_5"/>
    <property type="match status" value="1"/>
</dbReference>
<keyword evidence="7 15" id="KW-0227">DNA damage</keyword>
<feature type="binding site" evidence="15">
    <location>
        <position position="299"/>
    </location>
    <ligand>
        <name>NAD(+)</name>
        <dbReference type="ChEBI" id="CHEBI:57540"/>
    </ligand>
</feature>
<reference evidence="18 19" key="1">
    <citation type="submission" date="2016-10" db="EMBL/GenBank/DDBJ databases">
        <authorList>
            <person name="de Groot N.N."/>
        </authorList>
    </citation>
    <scope>NUCLEOTIDE SEQUENCE [LARGE SCALE GENOMIC DNA]</scope>
    <source>
        <strain evidence="18 19">DSM 1736</strain>
    </source>
</reference>
<feature type="binding site" evidence="15">
    <location>
        <begin position="89"/>
        <end position="90"/>
    </location>
    <ligand>
        <name>NAD(+)</name>
        <dbReference type="ChEBI" id="CHEBI:57540"/>
    </ligand>
</feature>
<dbReference type="Gene3D" id="1.10.287.610">
    <property type="entry name" value="Helix hairpin bin"/>
    <property type="match status" value="1"/>
</dbReference>
<comment type="cofactor">
    <cofactor evidence="15">
        <name>Mg(2+)</name>
        <dbReference type="ChEBI" id="CHEBI:18420"/>
    </cofactor>
    <cofactor evidence="15">
        <name>Mn(2+)</name>
        <dbReference type="ChEBI" id="CHEBI:29035"/>
    </cofactor>
</comment>
<dbReference type="FunFam" id="1.10.150.20:FF:000007">
    <property type="entry name" value="DNA ligase"/>
    <property type="match status" value="1"/>
</dbReference>
<dbReference type="InterPro" id="IPR010994">
    <property type="entry name" value="RuvA_2-like"/>
</dbReference>
<dbReference type="FunFam" id="1.10.287.610:FF:000002">
    <property type="entry name" value="DNA ligase"/>
    <property type="match status" value="1"/>
</dbReference>
<dbReference type="FunFam" id="3.40.50.10190:FF:000054">
    <property type="entry name" value="DNA ligase"/>
    <property type="match status" value="1"/>
</dbReference>
<dbReference type="SUPFAM" id="SSF47781">
    <property type="entry name" value="RuvA domain 2-like"/>
    <property type="match status" value="1"/>
</dbReference>
<dbReference type="Pfam" id="PF00533">
    <property type="entry name" value="BRCT"/>
    <property type="match status" value="1"/>
</dbReference>
<feature type="binding site" evidence="15">
    <location>
        <position position="420"/>
    </location>
    <ligand>
        <name>Zn(2+)</name>
        <dbReference type="ChEBI" id="CHEBI:29105"/>
    </ligand>
</feature>
<dbReference type="InterPro" id="IPR003583">
    <property type="entry name" value="Hlx-hairpin-Hlx_DNA-bd_motif"/>
</dbReference>
<keyword evidence="11 15" id="KW-0234">DNA repair</keyword>
<dbReference type="Pfam" id="PF01653">
    <property type="entry name" value="DNA_ligase_aden"/>
    <property type="match status" value="1"/>
</dbReference>
<feature type="binding site" evidence="15">
    <location>
        <position position="183"/>
    </location>
    <ligand>
        <name>NAD(+)</name>
        <dbReference type="ChEBI" id="CHEBI:57540"/>
    </ligand>
</feature>
<evidence type="ECO:0000256" key="2">
    <source>
        <dbReference type="ARBA" id="ARBA00012722"/>
    </source>
</evidence>
<dbReference type="GO" id="GO:0046872">
    <property type="term" value="F:metal ion binding"/>
    <property type="evidence" value="ECO:0007669"/>
    <property type="project" value="UniProtKB-KW"/>
</dbReference>
<evidence type="ECO:0000259" key="17">
    <source>
        <dbReference type="PROSITE" id="PS50172"/>
    </source>
</evidence>
<feature type="binding site" evidence="15">
    <location>
        <begin position="40"/>
        <end position="44"/>
    </location>
    <ligand>
        <name>NAD(+)</name>
        <dbReference type="ChEBI" id="CHEBI:57540"/>
    </ligand>
</feature>
<evidence type="ECO:0000256" key="9">
    <source>
        <dbReference type="ARBA" id="ARBA00022842"/>
    </source>
</evidence>
<comment type="catalytic activity">
    <reaction evidence="13 15 16">
        <text>NAD(+) + (deoxyribonucleotide)n-3'-hydroxyl + 5'-phospho-(deoxyribonucleotide)m = (deoxyribonucleotide)n+m + AMP + beta-nicotinamide D-nucleotide.</text>
        <dbReference type="EC" id="6.5.1.2"/>
    </reaction>
</comment>
<dbReference type="Proteomes" id="UP000214880">
    <property type="component" value="Unassembled WGS sequence"/>
</dbReference>
<sequence length="679" mass="72977">MSGDIPQTMQAAAEAAEELRRKLNHHNYQYYVLDQPELADDEYDRLMQQLIAIEAAFPALITPHSPTRRVGGAPAEGFGRIAHLTPMLSLGNAFSPDGLLAFHQRVVNVLGATEPVEYVVEHKIDGLAINLVYEQGLLVRAATRGDGIEGEDVTANIRTIKSIPLRLQGEAAAAAGLLEVRGEVYMARTEFERLNKLREQNGEPLLANPRNAAAGSLRQLDPQVTAERTLAVFIYGMGVHEGVELATHAQTLAYLQTLGFKVNQCYRVFSDIEEIAGYCQSWAAKRSDLPYEIDGLVIKVNDLASQKLLGATAKDPRWAIAFKFPAEQSTTVIRDIMISVGRTGALTPTALLEPVRLAGSTVSRATLHNEDYIQQKDIRIGDTVVIHKAGDVIPEVVAVVTANRTGAEQPFVMPAYCPECGSPAVRLEEESARKCINPDCPALLREGLIHFVSRDAMNIDGLGPALLTSLLAAGLIKDAADLYQLTADKILQIERTGEKSAANLLNSIENSKTAGLARLLFGLGIRYVGVKAAAVLARHFGDIHALARAQVEDLLRLEEIGAKIAESVVRYFAVPANLALIKKLQALGVKTTQDRAASDIPQPLAGLTFVLTGTLTGMTRNEAAAKIEALGGKVAGSVSKKTSYVVAGAEAGSKLAKAGQLGVKIIDEAEFSLLVSPEL</sequence>
<dbReference type="PROSITE" id="PS01055">
    <property type="entry name" value="DNA_LIGASE_N1"/>
    <property type="match status" value="1"/>
</dbReference>
<organism evidence="18 19">
    <name type="scientific">Dendrosporobacter quercicolus</name>
    <dbReference type="NCBI Taxonomy" id="146817"/>
    <lineage>
        <taxon>Bacteria</taxon>
        <taxon>Bacillati</taxon>
        <taxon>Bacillota</taxon>
        <taxon>Negativicutes</taxon>
        <taxon>Selenomonadales</taxon>
        <taxon>Sporomusaceae</taxon>
        <taxon>Dendrosporobacter</taxon>
    </lineage>
</organism>
<dbReference type="InterPro" id="IPR004149">
    <property type="entry name" value="Znf_DNAligase_C4"/>
</dbReference>
<feature type="domain" description="BRCT" evidence="17">
    <location>
        <begin position="599"/>
        <end position="679"/>
    </location>
</feature>
<evidence type="ECO:0000256" key="5">
    <source>
        <dbReference type="ARBA" id="ARBA00022705"/>
    </source>
</evidence>
<dbReference type="PROSITE" id="PS01056">
    <property type="entry name" value="DNA_LIGASE_N2"/>
    <property type="match status" value="1"/>
</dbReference>
<dbReference type="CDD" id="cd00114">
    <property type="entry name" value="LIGANc"/>
    <property type="match status" value="1"/>
</dbReference>
<feature type="binding site" evidence="15">
    <location>
        <position position="417"/>
    </location>
    <ligand>
        <name>Zn(2+)</name>
        <dbReference type="ChEBI" id="CHEBI:29105"/>
    </ligand>
</feature>
<dbReference type="PROSITE" id="PS50172">
    <property type="entry name" value="BRCT"/>
    <property type="match status" value="1"/>
</dbReference>
<dbReference type="SMART" id="SM00292">
    <property type="entry name" value="BRCT"/>
    <property type="match status" value="1"/>
</dbReference>
<dbReference type="FunFam" id="1.10.150.20:FF:000006">
    <property type="entry name" value="DNA ligase"/>
    <property type="match status" value="1"/>
</dbReference>
<dbReference type="NCBIfam" id="NF005932">
    <property type="entry name" value="PRK07956.1"/>
    <property type="match status" value="1"/>
</dbReference>
<protein>
    <recommendedName>
        <fullName evidence="3 15">DNA ligase</fullName>
        <ecNumber evidence="2 15">6.5.1.2</ecNumber>
    </recommendedName>
    <alternativeName>
        <fullName evidence="15">Polydeoxyribonucleotide synthase [NAD(+)]</fullName>
    </alternativeName>
</protein>
<evidence type="ECO:0000256" key="4">
    <source>
        <dbReference type="ARBA" id="ARBA00022598"/>
    </source>
</evidence>
<dbReference type="InterPro" id="IPR004150">
    <property type="entry name" value="NAD_DNA_ligase_OB"/>
</dbReference>
<dbReference type="Gene3D" id="2.40.50.140">
    <property type="entry name" value="Nucleic acid-binding proteins"/>
    <property type="match status" value="1"/>
</dbReference>
<dbReference type="Pfam" id="PF03120">
    <property type="entry name" value="OB_DNA_ligase"/>
    <property type="match status" value="1"/>
</dbReference>